<keyword evidence="1" id="KW-0812">Transmembrane</keyword>
<dbReference type="Proteomes" id="UP000010816">
    <property type="component" value="Chromosome"/>
</dbReference>
<keyword evidence="1" id="KW-0472">Membrane</keyword>
<name>L0GT95_9GAMM</name>
<keyword evidence="1" id="KW-1133">Transmembrane helix</keyword>
<dbReference type="Gene3D" id="3.50.50.60">
    <property type="entry name" value="FAD/NAD(P)-binding domain"/>
    <property type="match status" value="1"/>
</dbReference>
<dbReference type="RefSeq" id="WP_015279182.1">
    <property type="nucleotide sequence ID" value="NC_019940.1"/>
</dbReference>
<dbReference type="PANTHER" id="PTHR46313:SF3">
    <property type="entry name" value="PROLYCOPENE ISOMERASE, CHLOROPLASTIC"/>
    <property type="match status" value="1"/>
</dbReference>
<dbReference type="InterPro" id="IPR036188">
    <property type="entry name" value="FAD/NAD-bd_sf"/>
</dbReference>
<keyword evidence="4" id="KW-1185">Reference proteome</keyword>
<dbReference type="InterPro" id="IPR002937">
    <property type="entry name" value="Amino_oxidase"/>
</dbReference>
<dbReference type="KEGG" id="tmb:Thimo_0157"/>
<sequence length="506" mass="55602">MQDADVIVIGGGIGGLVAAGLLARYGRRVLVCESHRTAGGATHCFTRDGFRFDVGPSLFWGLGDPHSLNPVTQVVRALGESIESVPYDPLSCYHLPEGILPVHGRWRDYREAVARFSPRGAQELVALERRFMDLYRVLTAIPVLGLRADKRLVPVLMRRYPIATSRMMRHLGLIYSSVGQVMDRHITDPWTRRLIDLECFLVTTLNAHQTPVPEIAIMFGERDQSVMDYPKGGTESIAAALVRGLERWGGTLRTRAHVERILVEGGQARGVRLRDGEVLRAPVVISNASIWDTAGTLLEPQDLPAGYRATALRTPTTLSFLHLHLGIRADGLNDLHPHHVIVGDADDVTAPGNACVISVPSVHDSSLAPAGHHAIHAFMLEPWSAWEGCERGDEAYEARKRQRADDLYRALERIIPDIRQRVVLERIGSPLTHARYLRRHQGTYGPAITAADGLFPSCHTPIRGLYRVGDSTRPGMGIPAVAASGILCANTLVSPTEVDGLLKTRR</sequence>
<dbReference type="STRING" id="765912.Thimo_0157"/>
<evidence type="ECO:0000313" key="3">
    <source>
        <dbReference type="EMBL" id="AGA89032.1"/>
    </source>
</evidence>
<dbReference type="HOGENOM" id="CLU_019722_4_0_6"/>
<dbReference type="PATRIC" id="fig|765912.4.peg.160"/>
<dbReference type="OrthoDB" id="7849608at2"/>
<dbReference type="Pfam" id="PF01593">
    <property type="entry name" value="Amino_oxidase"/>
    <property type="match status" value="1"/>
</dbReference>
<feature type="domain" description="Amine oxidase" evidence="2">
    <location>
        <begin position="13"/>
        <end position="491"/>
    </location>
</feature>
<dbReference type="GO" id="GO:0016491">
    <property type="term" value="F:oxidoreductase activity"/>
    <property type="evidence" value="ECO:0007669"/>
    <property type="project" value="InterPro"/>
</dbReference>
<dbReference type="SUPFAM" id="SSF51905">
    <property type="entry name" value="FAD/NAD(P)-binding domain"/>
    <property type="match status" value="1"/>
</dbReference>
<protein>
    <submittedName>
        <fullName evidence="3">Phytoene dehydrogenase-like oxidoreductase</fullName>
    </submittedName>
</protein>
<dbReference type="Gene3D" id="3.90.660.50">
    <property type="match status" value="1"/>
</dbReference>
<accession>L0GT95</accession>
<organism evidence="3 4">
    <name type="scientific">Thioflavicoccus mobilis 8321</name>
    <dbReference type="NCBI Taxonomy" id="765912"/>
    <lineage>
        <taxon>Bacteria</taxon>
        <taxon>Pseudomonadati</taxon>
        <taxon>Pseudomonadota</taxon>
        <taxon>Gammaproteobacteria</taxon>
        <taxon>Chromatiales</taxon>
        <taxon>Chromatiaceae</taxon>
        <taxon>Thioflavicoccus</taxon>
    </lineage>
</organism>
<dbReference type="PRINTS" id="PR00420">
    <property type="entry name" value="RNGMNOXGNASE"/>
</dbReference>
<evidence type="ECO:0000256" key="1">
    <source>
        <dbReference type="SAM" id="Phobius"/>
    </source>
</evidence>
<gene>
    <name evidence="3" type="ORF">Thimo_0157</name>
</gene>
<dbReference type="InterPro" id="IPR045892">
    <property type="entry name" value="CrtISO-like"/>
</dbReference>
<reference evidence="3 4" key="1">
    <citation type="submission" date="2011-09" db="EMBL/GenBank/DDBJ databases">
        <title>Complete sequence of chromosome of Thioflavicoccus mobilis 8321.</title>
        <authorList>
            <consortium name="US DOE Joint Genome Institute"/>
            <person name="Lucas S."/>
            <person name="Han J."/>
            <person name="Lapidus A."/>
            <person name="Cheng J.-F."/>
            <person name="Goodwin L."/>
            <person name="Pitluck S."/>
            <person name="Peters L."/>
            <person name="Ovchinnikova G."/>
            <person name="Lu M."/>
            <person name="Detter J.C."/>
            <person name="Han C."/>
            <person name="Tapia R."/>
            <person name="Land M."/>
            <person name="Hauser L."/>
            <person name="Kyrpides N."/>
            <person name="Ivanova N."/>
            <person name="Pagani I."/>
            <person name="Vogl K."/>
            <person name="Liu Z."/>
            <person name="Imhoff J."/>
            <person name="Thiel V."/>
            <person name="Frigaard N.-U."/>
            <person name="Bryant D."/>
            <person name="Woyke T."/>
        </authorList>
    </citation>
    <scope>NUCLEOTIDE SEQUENCE [LARGE SCALE GENOMIC DNA]</scope>
    <source>
        <strain evidence="3 4">8321</strain>
    </source>
</reference>
<dbReference type="AlphaFoldDB" id="L0GT95"/>
<feature type="transmembrane region" description="Helical" evidence="1">
    <location>
        <begin position="6"/>
        <end position="26"/>
    </location>
</feature>
<evidence type="ECO:0000259" key="2">
    <source>
        <dbReference type="Pfam" id="PF01593"/>
    </source>
</evidence>
<dbReference type="GO" id="GO:0016116">
    <property type="term" value="P:carotenoid metabolic process"/>
    <property type="evidence" value="ECO:0007669"/>
    <property type="project" value="InterPro"/>
</dbReference>
<dbReference type="PANTHER" id="PTHR46313">
    <property type="match status" value="1"/>
</dbReference>
<proteinExistence type="predicted"/>
<evidence type="ECO:0000313" key="4">
    <source>
        <dbReference type="Proteomes" id="UP000010816"/>
    </source>
</evidence>
<dbReference type="eggNOG" id="COG1233">
    <property type="taxonomic scope" value="Bacteria"/>
</dbReference>
<dbReference type="EMBL" id="CP003051">
    <property type="protein sequence ID" value="AGA89032.1"/>
    <property type="molecule type" value="Genomic_DNA"/>
</dbReference>